<dbReference type="InterPro" id="IPR007326">
    <property type="entry name" value="Lipoprotein-assoc_dom"/>
</dbReference>
<reference evidence="2 3" key="1">
    <citation type="submission" date="2019-03" db="EMBL/GenBank/DDBJ databases">
        <title>Genomic Encyclopedia of Type Strains, Phase IV (KMG-IV): sequencing the most valuable type-strain genomes for metagenomic binning, comparative biology and taxonomic classification.</title>
        <authorList>
            <person name="Goeker M."/>
        </authorList>
    </citation>
    <scope>NUCLEOTIDE SEQUENCE [LARGE SCALE GENOMIC DNA]</scope>
    <source>
        <strain evidence="2 3">DSM 23917</strain>
    </source>
</reference>
<dbReference type="PROSITE" id="PS51257">
    <property type="entry name" value="PROKAR_LIPOPROTEIN"/>
    <property type="match status" value="1"/>
</dbReference>
<evidence type="ECO:0000256" key="1">
    <source>
        <dbReference type="SAM" id="MobiDB-lite"/>
    </source>
</evidence>
<proteinExistence type="predicted"/>
<sequence>MKKTLLSAFICAVLIACGKDDPTDFPQPTPAPTPEQSKESDSPTEQPVPAATVTQEEIAAYFGFETSKDVNVASTLVKARKEPMQINGKTISLTEAEVKSKDELGGSFVLHVVGKVNETPFEKEFTYNGFVKKPEDFQMANRVQVKWKDGINHYEIFDFDSFYRLHQTNMFSAENLERMMDFHSSTTDGSYMYPFTSEDIKKTTIEEVKYEERGQISFYLKYNNSKAKNRISLPFDKNKYYEGKITINTDFVESSYMRGIYENPALFNGRLFSYDDKTYAVVINESRKEKSDGDNTLTLHLSLRAKNNGDVQLAEFDKTFTGFKSLKELKSELKPHSTANLLVFMKDRVKKNDSGDITNKLSISIENWIRDVEFTTQKEQEALTWEKNKWSKNVLSGLHTSMKDIYLDGVKFELISAKLNDDNGRKTLHITFRMAGANELVLTDDAIDFNMTMHIPS</sequence>
<dbReference type="AlphaFoldDB" id="A0A2R3MQS3"/>
<gene>
    <name evidence="2" type="ORF">EV202_10357</name>
</gene>
<feature type="region of interest" description="Disordered" evidence="1">
    <location>
        <begin position="21"/>
        <end position="49"/>
    </location>
</feature>
<organism evidence="2 3">
    <name type="scientific">Prevotella heparinolytica</name>
    <dbReference type="NCBI Taxonomy" id="28113"/>
    <lineage>
        <taxon>Bacteria</taxon>
        <taxon>Pseudomonadati</taxon>
        <taxon>Bacteroidota</taxon>
        <taxon>Bacteroidia</taxon>
        <taxon>Bacteroidales</taxon>
        <taxon>Bacteroidaceae</taxon>
        <taxon>Bacteroides</taxon>
    </lineage>
</organism>
<name>A0A2R3MQS3_9BACE</name>
<dbReference type="KEGG" id="bhf:C3V43_05485"/>
<protein>
    <submittedName>
        <fullName evidence="2">Uncharacterized protein</fullName>
    </submittedName>
</protein>
<dbReference type="Pfam" id="PF04200">
    <property type="entry name" value="Lipoprotein_17"/>
    <property type="match status" value="1"/>
</dbReference>
<dbReference type="EMBL" id="SLXB01000003">
    <property type="protein sequence ID" value="TCO95181.1"/>
    <property type="molecule type" value="Genomic_DNA"/>
</dbReference>
<dbReference type="Proteomes" id="UP000295600">
    <property type="component" value="Unassembled WGS sequence"/>
</dbReference>
<accession>A0A2R3MQS3</accession>
<evidence type="ECO:0000313" key="2">
    <source>
        <dbReference type="EMBL" id="TCO95181.1"/>
    </source>
</evidence>
<comment type="caution">
    <text evidence="2">The sequence shown here is derived from an EMBL/GenBank/DDBJ whole genome shotgun (WGS) entry which is preliminary data.</text>
</comment>
<dbReference type="GeneID" id="94547896"/>
<dbReference type="RefSeq" id="WP_106068939.1">
    <property type="nucleotide sequence ID" value="NZ_CAUSQV010000105.1"/>
</dbReference>
<evidence type="ECO:0000313" key="3">
    <source>
        <dbReference type="Proteomes" id="UP000295600"/>
    </source>
</evidence>